<reference evidence="1 2" key="1">
    <citation type="journal article" date="2011" name="PLoS Pathog.">
        <title>Dynamic evolution of pathogenicity revealed by sequencing and comparative genomics of 19 Pseudomonas syringae isolates.</title>
        <authorList>
            <person name="Baltrus D.A."/>
            <person name="Nishimura M.T."/>
            <person name="Romanchuk A."/>
            <person name="Chang J.H."/>
            <person name="Mukhtar M.S."/>
            <person name="Cherkis K."/>
            <person name="Roach J."/>
            <person name="Grant S.R."/>
            <person name="Jones C.D."/>
            <person name="Dangl J.L."/>
        </authorList>
    </citation>
    <scope>NUCLEOTIDE SEQUENCE [LARGE SCALE GENOMIC DNA]</scope>
    <source>
        <strain evidence="1 2">1704B</strain>
    </source>
</reference>
<protein>
    <submittedName>
        <fullName evidence="1">Glycosyl transferase, group 1</fullName>
    </submittedName>
</protein>
<comment type="caution">
    <text evidence="1">The sequence shown here is derived from an EMBL/GenBank/DDBJ whole genome shotgun (WGS) entry which is preliminary data.</text>
</comment>
<dbReference type="AlphaFoldDB" id="F3GMR2"/>
<dbReference type="GO" id="GO:0016740">
    <property type="term" value="F:transferase activity"/>
    <property type="evidence" value="ECO:0007669"/>
    <property type="project" value="UniProtKB-KW"/>
</dbReference>
<proteinExistence type="predicted"/>
<dbReference type="HOGENOM" id="CLU_3393700_0_0_6"/>
<evidence type="ECO:0000313" key="1">
    <source>
        <dbReference type="EMBL" id="EGH48365.1"/>
    </source>
</evidence>
<keyword evidence="1" id="KW-0808">Transferase</keyword>
<feature type="non-terminal residue" evidence="1">
    <location>
        <position position="1"/>
    </location>
</feature>
<keyword evidence="2" id="KW-1185">Reference proteome</keyword>
<dbReference type="Proteomes" id="UP000004986">
    <property type="component" value="Unassembled WGS sequence"/>
</dbReference>
<dbReference type="EMBL" id="AEAI01003047">
    <property type="protein sequence ID" value="EGH48365.1"/>
    <property type="molecule type" value="Genomic_DNA"/>
</dbReference>
<sequence>VGENALARFHEVFTAERMCASTVQVYHDLLK</sequence>
<evidence type="ECO:0000313" key="2">
    <source>
        <dbReference type="Proteomes" id="UP000004986"/>
    </source>
</evidence>
<gene>
    <name evidence="1" type="ORF">PSYPI_41114</name>
</gene>
<name>F3GMR2_PSESJ</name>
<accession>F3GMR2</accession>
<organism evidence="1 2">
    <name type="scientific">Pseudomonas syringae pv. pisi str. 1704B</name>
    <dbReference type="NCBI Taxonomy" id="629263"/>
    <lineage>
        <taxon>Bacteria</taxon>
        <taxon>Pseudomonadati</taxon>
        <taxon>Pseudomonadota</taxon>
        <taxon>Gammaproteobacteria</taxon>
        <taxon>Pseudomonadales</taxon>
        <taxon>Pseudomonadaceae</taxon>
        <taxon>Pseudomonas</taxon>
        <taxon>Pseudomonas syringae</taxon>
    </lineage>
</organism>